<dbReference type="InterPro" id="IPR005135">
    <property type="entry name" value="Endo/exonuclease/phosphatase"/>
</dbReference>
<dbReference type="Gene3D" id="3.60.10.10">
    <property type="entry name" value="Endonuclease/exonuclease/phosphatase"/>
    <property type="match status" value="1"/>
</dbReference>
<comment type="cofactor">
    <cofactor evidence="6">
        <name>Mg(2+)</name>
        <dbReference type="ChEBI" id="CHEBI:18420"/>
    </cofactor>
    <cofactor evidence="6">
        <name>Mn(2+)</name>
        <dbReference type="ChEBI" id="CHEBI:29035"/>
    </cofactor>
    <text evidence="6">Probably binds two magnesium or manganese ions per subunit.</text>
</comment>
<comment type="caution">
    <text evidence="9">The sequence shown here is derived from an EMBL/GenBank/DDBJ whole genome shotgun (WGS) entry which is preliminary data.</text>
</comment>
<evidence type="ECO:0000256" key="3">
    <source>
        <dbReference type="ARBA" id="ARBA00022723"/>
    </source>
</evidence>
<reference evidence="9 10" key="1">
    <citation type="submission" date="2024-06" db="EMBL/GenBank/DDBJ databases">
        <authorList>
            <person name="Kraege A."/>
            <person name="Thomma B."/>
        </authorList>
    </citation>
    <scope>NUCLEOTIDE SEQUENCE [LARGE SCALE GENOMIC DNA]</scope>
</reference>
<evidence type="ECO:0000256" key="7">
    <source>
        <dbReference type="SAM" id="MobiDB-lite"/>
    </source>
</evidence>
<name>A0ABP1FH93_9CHLO</name>
<keyword evidence="4" id="KW-0378">Hydrolase</keyword>
<evidence type="ECO:0000259" key="8">
    <source>
        <dbReference type="Pfam" id="PF03372"/>
    </source>
</evidence>
<keyword evidence="10" id="KW-1185">Reference proteome</keyword>
<dbReference type="NCBIfam" id="TIGR00633">
    <property type="entry name" value="xth"/>
    <property type="match status" value="1"/>
</dbReference>
<protein>
    <recommendedName>
        <fullName evidence="6">DNA-(apurinic or apyrimidinic site) endonuclease</fullName>
        <ecNumber evidence="6">3.1.-.-</ecNumber>
    </recommendedName>
</protein>
<dbReference type="InterPro" id="IPR004808">
    <property type="entry name" value="AP_endonuc_1"/>
</dbReference>
<dbReference type="InterPro" id="IPR020848">
    <property type="entry name" value="AP_endonuclease_F1_CS"/>
</dbReference>
<dbReference type="EC" id="3.1.-.-" evidence="6"/>
<sequence length="375" mass="40834">MQETKLLSEERLTAEIACVEGFESFWTFSRDKKGYSGVATYVATQFSPVSAQVDCLGNEDEDINREGRCVVTDLGAFVLINVYAPNAGDRKSDNGRIDYKVRFLDALKHKADLFRDAGKEVIIVGDLNVAASQADVHKKYSYDRMYSAAEKEALQALLNDYTDIWRRLHPDADSVFTVWDEKTSARVFNEGVRIDYVLLSPGLLQRVVSCEVISSLPPKWSDHAALLLELRDVLPAQPHPPCALSSARMKRFAKPKASIASMFAKRRADDGAAVSAPAAKRARSDPAAAEVDAAAVSATSSQGVPEKPDVSETAIGEGQAPVNLEGSKHLASASMQLKHEEQAGRSEAGEVSQEGKQKQADVDHGYAVASFFQPL</sequence>
<proteinExistence type="inferred from homology"/>
<dbReference type="Proteomes" id="UP001497392">
    <property type="component" value="Unassembled WGS sequence"/>
</dbReference>
<evidence type="ECO:0000256" key="6">
    <source>
        <dbReference type="RuleBase" id="RU362131"/>
    </source>
</evidence>
<keyword evidence="3 6" id="KW-0479">Metal-binding</keyword>
<evidence type="ECO:0000256" key="4">
    <source>
        <dbReference type="ARBA" id="ARBA00022801"/>
    </source>
</evidence>
<feature type="region of interest" description="Disordered" evidence="7">
    <location>
        <begin position="321"/>
        <end position="364"/>
    </location>
</feature>
<dbReference type="SUPFAM" id="SSF56219">
    <property type="entry name" value="DNase I-like"/>
    <property type="match status" value="1"/>
</dbReference>
<dbReference type="InterPro" id="IPR036691">
    <property type="entry name" value="Endo/exonu/phosph_ase_sf"/>
</dbReference>
<gene>
    <name evidence="9" type="primary">g1117</name>
    <name evidence="9" type="ORF">VP750_LOCUS968</name>
</gene>
<keyword evidence="5 6" id="KW-0460">Magnesium</keyword>
<feature type="domain" description="Endonuclease/exonuclease/phosphatase" evidence="8">
    <location>
        <begin position="1"/>
        <end position="223"/>
    </location>
</feature>
<feature type="compositionally biased region" description="Basic and acidic residues" evidence="7">
    <location>
        <begin position="337"/>
        <end position="364"/>
    </location>
</feature>
<dbReference type="PROSITE" id="PS00728">
    <property type="entry name" value="AP_NUCLEASE_F1_3"/>
    <property type="match status" value="1"/>
</dbReference>
<dbReference type="PROSITE" id="PS51435">
    <property type="entry name" value="AP_NUCLEASE_F1_4"/>
    <property type="match status" value="1"/>
</dbReference>
<dbReference type="Pfam" id="PF03372">
    <property type="entry name" value="Exo_endo_phos"/>
    <property type="match status" value="1"/>
</dbReference>
<dbReference type="PANTHER" id="PTHR22748:SF20">
    <property type="entry name" value="DNA-(APURINIC OR APYRIMIDINIC SITE) ENDONUCLEASE"/>
    <property type="match status" value="1"/>
</dbReference>
<evidence type="ECO:0000313" key="9">
    <source>
        <dbReference type="EMBL" id="CAL5219309.1"/>
    </source>
</evidence>
<dbReference type="PANTHER" id="PTHR22748">
    <property type="entry name" value="AP ENDONUCLEASE"/>
    <property type="match status" value="1"/>
</dbReference>
<comment type="cofactor">
    <cofactor evidence="1">
        <name>Mn(2+)</name>
        <dbReference type="ChEBI" id="CHEBI:29035"/>
    </cofactor>
</comment>
<keyword evidence="6" id="KW-0234">DNA repair</keyword>
<keyword evidence="6" id="KW-0227">DNA damage</keyword>
<evidence type="ECO:0000256" key="2">
    <source>
        <dbReference type="ARBA" id="ARBA00007092"/>
    </source>
</evidence>
<evidence type="ECO:0000256" key="5">
    <source>
        <dbReference type="ARBA" id="ARBA00022842"/>
    </source>
</evidence>
<accession>A0ABP1FH93</accession>
<dbReference type="EMBL" id="CAXHTA020000002">
    <property type="protein sequence ID" value="CAL5219309.1"/>
    <property type="molecule type" value="Genomic_DNA"/>
</dbReference>
<organism evidence="9 10">
    <name type="scientific">Coccomyxa viridis</name>
    <dbReference type="NCBI Taxonomy" id="1274662"/>
    <lineage>
        <taxon>Eukaryota</taxon>
        <taxon>Viridiplantae</taxon>
        <taxon>Chlorophyta</taxon>
        <taxon>core chlorophytes</taxon>
        <taxon>Trebouxiophyceae</taxon>
        <taxon>Trebouxiophyceae incertae sedis</taxon>
        <taxon>Coccomyxaceae</taxon>
        <taxon>Coccomyxa</taxon>
    </lineage>
</organism>
<comment type="similarity">
    <text evidence="2 6">Belongs to the DNA repair enzymes AP/ExoA family.</text>
</comment>
<evidence type="ECO:0000256" key="1">
    <source>
        <dbReference type="ARBA" id="ARBA00001936"/>
    </source>
</evidence>
<evidence type="ECO:0000313" key="10">
    <source>
        <dbReference type="Proteomes" id="UP001497392"/>
    </source>
</evidence>